<comment type="caution">
    <text evidence="1">The sequence shown here is derived from an EMBL/GenBank/DDBJ whole genome shotgun (WGS) entry which is preliminary data.</text>
</comment>
<proteinExistence type="predicted"/>
<name>A0A0M0BSM6_9ARCH</name>
<accession>A0A0M0BSM6</accession>
<gene>
    <name evidence="1" type="ORF">AC482_00140</name>
</gene>
<organism evidence="1 2">
    <name type="scientific">miscellaneous Crenarchaeota group-15 archaeon DG-45</name>
    <dbReference type="NCBI Taxonomy" id="1685127"/>
    <lineage>
        <taxon>Archaea</taxon>
        <taxon>Candidatus Bathyarchaeota</taxon>
        <taxon>MCG-15</taxon>
    </lineage>
</organism>
<dbReference type="Proteomes" id="UP000037210">
    <property type="component" value="Unassembled WGS sequence"/>
</dbReference>
<sequence>MHARVGFDTPKGAWFEDLEDLKKFIDRTFRDPIAGVLLKYSNLTVKQYESLIIDLITDKVSDISLTYSDKALLRSKNVSRGSFSRTLSQARRNIISAIYTILLLSYIGVFDEAPFDEFHILSEKLREYVKLIQEADSIKAYNVLKMIEKELMEGIKKLSEPGGLKIM</sequence>
<dbReference type="AlphaFoldDB" id="A0A0M0BSM6"/>
<evidence type="ECO:0000313" key="2">
    <source>
        <dbReference type="Proteomes" id="UP000037210"/>
    </source>
</evidence>
<dbReference type="EMBL" id="LFWZ01000001">
    <property type="protein sequence ID" value="KON31598.1"/>
    <property type="molecule type" value="Genomic_DNA"/>
</dbReference>
<protein>
    <submittedName>
        <fullName evidence="1">Uncharacterized protein</fullName>
    </submittedName>
</protein>
<reference evidence="1 2" key="1">
    <citation type="submission" date="2015-06" db="EMBL/GenBank/DDBJ databases">
        <title>New insights into the roles of widespread benthic archaea in carbon and nitrogen cycling.</title>
        <authorList>
            <person name="Lazar C.S."/>
            <person name="Baker B.J."/>
            <person name="Seitz K.W."/>
            <person name="Hyde A.S."/>
            <person name="Dick G.J."/>
            <person name="Hinrichs K.-U."/>
            <person name="Teske A.P."/>
        </authorList>
    </citation>
    <scope>NUCLEOTIDE SEQUENCE [LARGE SCALE GENOMIC DNA]</scope>
    <source>
        <strain evidence="1">DG-45</strain>
    </source>
</reference>
<evidence type="ECO:0000313" key="1">
    <source>
        <dbReference type="EMBL" id="KON31598.1"/>
    </source>
</evidence>